<sequence length="496" mass="56872">MFDPSLCGPRMPNRRLSPDPYPKPEKSLNKITKPRDATALSASVPQGGNPHTDASPVIFSSFPQELIDEILSHIEKKDVHRLSLCSKHWRSRTLPTIFHRISWKGINDANLFSDGGILEYVRPVVRQVSMRFARPPEDLISTIETYRIWMEIFSLLPNVKKLQVDLHVINELESNMIRAILTKISTNPAFETLHTLNIERLLIGRGNIHDLPRPHRSNFISTFGIYDGLLLGIREYYEILSPKLLEFLGPLDNKLETPLPKGLTKLGVSLKQFRLESSPDGPLDFNTLVHSLSGNLKELRIMADKFVYTSRPTLAKDIWSKFSSLTKLTMIIDGYYLNYLTDIGDWLPNIRFLALSNGPPDPYRGRDPNVLALLSVQEQILAKAIGKLKALEKIRLTCPYTYEDNHSFGIHSLNHWRKVYFDLERLEGLVGQWVKAGSSNLERVIFAKEYFPSNGRNDEMLIVNVRRGLEFEGGWELDSHQRKEYTLKPYHRDFSV</sequence>
<dbReference type="InterPro" id="IPR036047">
    <property type="entry name" value="F-box-like_dom_sf"/>
</dbReference>
<dbReference type="InterPro" id="IPR001810">
    <property type="entry name" value="F-box_dom"/>
</dbReference>
<reference evidence="3 4" key="1">
    <citation type="submission" date="2019-10" db="EMBL/GenBank/DDBJ databases">
        <authorList>
            <person name="Palmer J.M."/>
        </authorList>
    </citation>
    <scope>NUCLEOTIDE SEQUENCE [LARGE SCALE GENOMIC DNA]</scope>
    <source>
        <strain evidence="3 4">TWF718</strain>
    </source>
</reference>
<feature type="region of interest" description="Disordered" evidence="1">
    <location>
        <begin position="1"/>
        <end position="35"/>
    </location>
</feature>
<dbReference type="SUPFAM" id="SSF52047">
    <property type="entry name" value="RNI-like"/>
    <property type="match status" value="1"/>
</dbReference>
<dbReference type="EMBL" id="JAVHNR010000008">
    <property type="protein sequence ID" value="KAK6334976.1"/>
    <property type="molecule type" value="Genomic_DNA"/>
</dbReference>
<evidence type="ECO:0000259" key="2">
    <source>
        <dbReference type="PROSITE" id="PS50181"/>
    </source>
</evidence>
<accession>A0AAN8RE56</accession>
<evidence type="ECO:0000313" key="3">
    <source>
        <dbReference type="EMBL" id="KAK6334976.1"/>
    </source>
</evidence>
<dbReference type="PROSITE" id="PS50181">
    <property type="entry name" value="FBOX"/>
    <property type="match status" value="1"/>
</dbReference>
<feature type="compositionally biased region" description="Basic and acidic residues" evidence="1">
    <location>
        <begin position="22"/>
        <end position="35"/>
    </location>
</feature>
<protein>
    <recommendedName>
        <fullName evidence="2">F-box domain-containing protein</fullName>
    </recommendedName>
</protein>
<evidence type="ECO:0000256" key="1">
    <source>
        <dbReference type="SAM" id="MobiDB-lite"/>
    </source>
</evidence>
<dbReference type="SUPFAM" id="SSF81383">
    <property type="entry name" value="F-box domain"/>
    <property type="match status" value="1"/>
</dbReference>
<feature type="domain" description="F-box" evidence="2">
    <location>
        <begin position="56"/>
        <end position="106"/>
    </location>
</feature>
<dbReference type="SMART" id="SM00256">
    <property type="entry name" value="FBOX"/>
    <property type="match status" value="1"/>
</dbReference>
<comment type="caution">
    <text evidence="3">The sequence shown here is derived from an EMBL/GenBank/DDBJ whole genome shotgun (WGS) entry which is preliminary data.</text>
</comment>
<organism evidence="3 4">
    <name type="scientific">Orbilia javanica</name>
    <dbReference type="NCBI Taxonomy" id="47235"/>
    <lineage>
        <taxon>Eukaryota</taxon>
        <taxon>Fungi</taxon>
        <taxon>Dikarya</taxon>
        <taxon>Ascomycota</taxon>
        <taxon>Pezizomycotina</taxon>
        <taxon>Orbiliomycetes</taxon>
        <taxon>Orbiliales</taxon>
        <taxon>Orbiliaceae</taxon>
        <taxon>Orbilia</taxon>
    </lineage>
</organism>
<name>A0AAN8RE56_9PEZI</name>
<gene>
    <name evidence="3" type="ORF">TWF718_010417</name>
</gene>
<dbReference type="Proteomes" id="UP001313282">
    <property type="component" value="Unassembled WGS sequence"/>
</dbReference>
<evidence type="ECO:0000313" key="4">
    <source>
        <dbReference type="Proteomes" id="UP001313282"/>
    </source>
</evidence>
<dbReference type="CDD" id="cd09917">
    <property type="entry name" value="F-box_SF"/>
    <property type="match status" value="1"/>
</dbReference>
<dbReference type="AlphaFoldDB" id="A0AAN8RE56"/>
<dbReference type="Pfam" id="PF00646">
    <property type="entry name" value="F-box"/>
    <property type="match status" value="1"/>
</dbReference>
<proteinExistence type="predicted"/>
<keyword evidence="4" id="KW-1185">Reference proteome</keyword>